<evidence type="ECO:0000313" key="3">
    <source>
        <dbReference type="Proteomes" id="UP000254920"/>
    </source>
</evidence>
<dbReference type="OrthoDB" id="9765625at2"/>
<protein>
    <recommendedName>
        <fullName evidence="1">Putative nickel insertion protein</fullName>
    </recommendedName>
</protein>
<dbReference type="AlphaFoldDB" id="A0A381DGS6"/>
<sequence>MNILYYDCNSGISGDMNVGAMLELGVSFEILQNELSKLNLNDEFKISHKKVIKCDISATKFDVICTKQYTNPRTFREIKNIILNSSLSDFVKEKSIDIFKIIAGAEAKVHNMNLEDIHFHEIGAIDSIVDIVACGICLEQLQVDEIYSSHIELGGGVIQCEHGVLNAPAPATCEILKNIPISLGKTNFELTTPTGAAIIKSLVKNFNQIQNFEIQKIGYGAGKKDLNFPNLLRIMLCKKDTNQIYQTIIETNVDDMSGEDFSYVYEKLLNGGALDVFSNAIFMKKGRIGFKLSVLCNNKDVKKLKDIIFNHTSSIGTREYQIKKTELKREILQISTKYGKINIKVSKIDEKNYRIKPEFDDCKKAAINHNVPISKIKEEILNEYRKIRKS</sequence>
<dbReference type="Gene3D" id="3.10.20.300">
    <property type="entry name" value="mk0293 like domain"/>
    <property type="match status" value="1"/>
</dbReference>
<name>A0A381DGS6_9BACT</name>
<keyword evidence="1" id="KW-0533">Nickel</keyword>
<evidence type="ECO:0000313" key="2">
    <source>
        <dbReference type="EMBL" id="SUX09496.1"/>
    </source>
</evidence>
<accession>A0A381DGS6</accession>
<dbReference type="PANTHER" id="PTHR36566">
    <property type="entry name" value="NICKEL INSERTION PROTEIN-RELATED"/>
    <property type="match status" value="1"/>
</dbReference>
<comment type="similarity">
    <text evidence="1">Belongs to the LarC family.</text>
</comment>
<reference evidence="2 3" key="1">
    <citation type="submission" date="2018-06" db="EMBL/GenBank/DDBJ databases">
        <authorList>
            <consortium name="Pathogen Informatics"/>
            <person name="Doyle S."/>
        </authorList>
    </citation>
    <scope>NUCLEOTIDE SEQUENCE [LARGE SCALE GENOMIC DNA]</scope>
    <source>
        <strain evidence="2 3">NCTC12475</strain>
    </source>
</reference>
<dbReference type="GeneID" id="93090519"/>
<dbReference type="HAMAP" id="MF_01074">
    <property type="entry name" value="LarC"/>
    <property type="match status" value="1"/>
</dbReference>
<keyword evidence="3" id="KW-1185">Reference proteome</keyword>
<keyword evidence="1" id="KW-0456">Lyase</keyword>
<dbReference type="EMBL" id="UFVD01000001">
    <property type="protein sequence ID" value="SUX09496.1"/>
    <property type="molecule type" value="Genomic_DNA"/>
</dbReference>
<dbReference type="PANTHER" id="PTHR36566:SF1">
    <property type="entry name" value="PYRIDINIUM-3,5-BISTHIOCARBOXYLIC ACID MONONUCLEOTIDE NICKEL INSERTION PROTEIN"/>
    <property type="match status" value="1"/>
</dbReference>
<dbReference type="InterPro" id="IPR002822">
    <property type="entry name" value="Ni_insertion"/>
</dbReference>
<dbReference type="Gene3D" id="3.30.70.1380">
    <property type="entry name" value="Transcriptional regulatory protein pf0864 domain like"/>
    <property type="match status" value="1"/>
</dbReference>
<dbReference type="GO" id="GO:0016829">
    <property type="term" value="F:lyase activity"/>
    <property type="evidence" value="ECO:0007669"/>
    <property type="project" value="UniProtKB-UniRule"/>
</dbReference>
<gene>
    <name evidence="2" type="ORF">NCTC12475_00066</name>
</gene>
<dbReference type="NCBIfam" id="TIGR00299">
    <property type="entry name" value="nickel pincer cofactor biosynthesis protein LarC"/>
    <property type="match status" value="1"/>
</dbReference>
<organism evidence="2 3">
    <name type="scientific">Campylobacter sputorum subsp. sputorum</name>
    <dbReference type="NCBI Taxonomy" id="32024"/>
    <lineage>
        <taxon>Bacteria</taxon>
        <taxon>Pseudomonadati</taxon>
        <taxon>Campylobacterota</taxon>
        <taxon>Epsilonproteobacteria</taxon>
        <taxon>Campylobacterales</taxon>
        <taxon>Campylobacteraceae</taxon>
        <taxon>Campylobacter</taxon>
    </lineage>
</organism>
<dbReference type="RefSeq" id="WP_089182353.1">
    <property type="nucleotide sequence ID" value="NZ_CP043427.1"/>
</dbReference>
<proteinExistence type="inferred from homology"/>
<dbReference type="GO" id="GO:0016151">
    <property type="term" value="F:nickel cation binding"/>
    <property type="evidence" value="ECO:0007669"/>
    <property type="project" value="UniProtKB-UniRule"/>
</dbReference>
<dbReference type="Pfam" id="PF01969">
    <property type="entry name" value="Ni_insertion"/>
    <property type="match status" value="1"/>
</dbReference>
<dbReference type="Proteomes" id="UP000254920">
    <property type="component" value="Unassembled WGS sequence"/>
</dbReference>
<evidence type="ECO:0000256" key="1">
    <source>
        <dbReference type="HAMAP-Rule" id="MF_01074"/>
    </source>
</evidence>